<dbReference type="AlphaFoldDB" id="A0A168R9C0"/>
<evidence type="ECO:0000313" key="4">
    <source>
        <dbReference type="Proteomes" id="UP000077407"/>
    </source>
</evidence>
<evidence type="ECO:0000259" key="2">
    <source>
        <dbReference type="Pfam" id="PF13938"/>
    </source>
</evidence>
<evidence type="ECO:0008006" key="5">
    <source>
        <dbReference type="Google" id="ProtNLM"/>
    </source>
</evidence>
<feature type="domain" description="Putative heavy-metal chelation" evidence="1">
    <location>
        <begin position="117"/>
        <end position="242"/>
    </location>
</feature>
<dbReference type="OrthoDB" id="9806942at2"/>
<protein>
    <recommendedName>
        <fullName evidence="5">Heavy-metal chelation domain-containing protein</fullName>
    </recommendedName>
</protein>
<evidence type="ECO:0000313" key="3">
    <source>
        <dbReference type="EMBL" id="OAA90381.1"/>
    </source>
</evidence>
<dbReference type="SUPFAM" id="SSF159713">
    <property type="entry name" value="Dhaf3308-like"/>
    <property type="match status" value="1"/>
</dbReference>
<feature type="domain" description="DUF4213" evidence="2">
    <location>
        <begin position="5"/>
        <end position="85"/>
    </location>
</feature>
<dbReference type="PATRIC" id="fig|1538.10.peg.187"/>
<accession>A0A168R9C0</accession>
<dbReference type="Pfam" id="PF13938">
    <property type="entry name" value="DUF4213"/>
    <property type="match status" value="1"/>
</dbReference>
<reference evidence="3 4" key="1">
    <citation type="journal article" date="2015" name="Biotechnol. Bioeng.">
        <title>Genome sequence and phenotypic characterization of Caulobacter segnis.</title>
        <authorList>
            <person name="Patel S."/>
            <person name="Fletcher B."/>
            <person name="Scott D.C."/>
            <person name="Ely B."/>
        </authorList>
    </citation>
    <scope>NUCLEOTIDE SEQUENCE [LARGE SCALE GENOMIC DNA]</scope>
    <source>
        <strain evidence="3 4">ERI-2</strain>
    </source>
</reference>
<comment type="caution">
    <text evidence="3">The sequence shown here is derived from an EMBL/GenBank/DDBJ whole genome shotgun (WGS) entry which is preliminary data.</text>
</comment>
<dbReference type="InterPro" id="IPR025251">
    <property type="entry name" value="DUF4213"/>
</dbReference>
<organism evidence="3 4">
    <name type="scientific">Clostridium ljungdahlii</name>
    <dbReference type="NCBI Taxonomy" id="1538"/>
    <lineage>
        <taxon>Bacteria</taxon>
        <taxon>Bacillati</taxon>
        <taxon>Bacillota</taxon>
        <taxon>Clostridia</taxon>
        <taxon>Eubacteriales</taxon>
        <taxon>Clostridiaceae</taxon>
        <taxon>Clostridium</taxon>
    </lineage>
</organism>
<dbReference type="Proteomes" id="UP000077407">
    <property type="component" value="Unassembled WGS sequence"/>
</dbReference>
<evidence type="ECO:0000259" key="1">
    <source>
        <dbReference type="Pfam" id="PF04016"/>
    </source>
</evidence>
<gene>
    <name evidence="3" type="ORF">WY13_01284</name>
</gene>
<dbReference type="RefSeq" id="WP_063554834.1">
    <property type="nucleotide sequence ID" value="NZ_LITT01000011.1"/>
</dbReference>
<sequence length="264" mass="30032">MWEIYNNLISKIPENIEIKRCLMGVNWFLVESEGIGMAMRPLEVYGKVSIPEHIAGMKVCEIARYIKSWNNYEAALGLAAINSVINTENNVYKIYPGDLNGQPNESSFISLKEQIIGKNVAVIGHFPRVEALRRICKLSILERKPDEGDYPDPACEYILPYQDYIFITGTTIINKTLPRLLELSKNANVILVGPSVPITEMLFSYGVDVLAGTVIVEKERAWDVIQEGNPTKFFKRGARRVNISFEDYKNVQWKDEIQLSKKDI</sequence>
<proteinExistence type="predicted"/>
<dbReference type="Gene3D" id="3.40.50.11590">
    <property type="match status" value="1"/>
</dbReference>
<dbReference type="Pfam" id="PF04016">
    <property type="entry name" value="DUF364"/>
    <property type="match status" value="1"/>
</dbReference>
<name>A0A168R9C0_9CLOT</name>
<dbReference type="EMBL" id="LITT01000011">
    <property type="protein sequence ID" value="OAA90381.1"/>
    <property type="molecule type" value="Genomic_DNA"/>
</dbReference>
<dbReference type="Gene3D" id="3.30.390.100">
    <property type="match status" value="1"/>
</dbReference>
<dbReference type="InterPro" id="IPR007161">
    <property type="entry name" value="DUF364"/>
</dbReference>